<dbReference type="Proteomes" id="UP001295469">
    <property type="component" value="Chromosome C04"/>
</dbReference>
<dbReference type="EMBL" id="HG994368">
    <property type="protein sequence ID" value="CAF1825604.1"/>
    <property type="molecule type" value="Genomic_DNA"/>
</dbReference>
<dbReference type="AlphaFoldDB" id="A0A816JJT0"/>
<sequence length="316" mass="35593">MLSDSVDLPRPLVVVASIFGLEKIKKQGEFMGTTLLLLYEKVLCTNMYKITEHPFVIWFIPQTTIDEVIENALIINLEKFMLRKFDPFQALANTNLELPVVVGQFQSVQSLDLKDATVTSQVVVRFVIEPAESVMVVTTVNPKIFGGNLYLSSTPATKFYFDLVLQAITEHMKLILFAKLELLRCCNKMAGLSSLSLDAAGSLKKQGLLSIETDVLIRTLPKEMLKLTKKDAAVLTLDEMNVGGGEELPQCLKELAGKYFVFQIRVKPFNFTSNHRTFTVFAIVNHINPRFSIPMKHHLFKRKVVNHPHLSPTRLG</sequence>
<dbReference type="InterPro" id="IPR012340">
    <property type="entry name" value="NA-bd_OB-fold"/>
</dbReference>
<gene>
    <name evidence="1" type="ORF">DARMORV10_C04P18760.1</name>
</gene>
<accession>A0A816JJT0</accession>
<dbReference type="Gene3D" id="2.40.50.140">
    <property type="entry name" value="Nucleic acid-binding proteins"/>
    <property type="match status" value="1"/>
</dbReference>
<proteinExistence type="predicted"/>
<reference evidence="1" key="1">
    <citation type="submission" date="2021-01" db="EMBL/GenBank/DDBJ databases">
        <authorList>
            <consortium name="Genoscope - CEA"/>
            <person name="William W."/>
        </authorList>
    </citation>
    <scope>NUCLEOTIDE SEQUENCE</scope>
</reference>
<evidence type="ECO:0000313" key="1">
    <source>
        <dbReference type="EMBL" id="CAF1825604.1"/>
    </source>
</evidence>
<organism evidence="1">
    <name type="scientific">Brassica napus</name>
    <name type="common">Rape</name>
    <dbReference type="NCBI Taxonomy" id="3708"/>
    <lineage>
        <taxon>Eukaryota</taxon>
        <taxon>Viridiplantae</taxon>
        <taxon>Streptophyta</taxon>
        <taxon>Embryophyta</taxon>
        <taxon>Tracheophyta</taxon>
        <taxon>Spermatophyta</taxon>
        <taxon>Magnoliopsida</taxon>
        <taxon>eudicotyledons</taxon>
        <taxon>Gunneridae</taxon>
        <taxon>Pentapetalae</taxon>
        <taxon>rosids</taxon>
        <taxon>malvids</taxon>
        <taxon>Brassicales</taxon>
        <taxon>Brassicaceae</taxon>
        <taxon>Brassiceae</taxon>
        <taxon>Brassica</taxon>
    </lineage>
</organism>
<protein>
    <submittedName>
        <fullName evidence="1">(rape) hypothetical protein</fullName>
    </submittedName>
</protein>
<name>A0A816JJT0_BRANA</name>